<evidence type="ECO:0000259" key="3">
    <source>
        <dbReference type="PROSITE" id="PS51462"/>
    </source>
</evidence>
<keyword evidence="5" id="KW-1185">Reference proteome</keyword>
<keyword evidence="2" id="KW-0378">Hydrolase</keyword>
<dbReference type="PANTHER" id="PTHR43046:SF14">
    <property type="entry name" value="MUTT_NUDIX FAMILY PROTEIN"/>
    <property type="match status" value="1"/>
</dbReference>
<dbReference type="Pfam" id="PF13649">
    <property type="entry name" value="Methyltransf_25"/>
    <property type="match status" value="1"/>
</dbReference>
<dbReference type="Proteomes" id="UP000238413">
    <property type="component" value="Chromosome"/>
</dbReference>
<sequence length="408" mass="44832">MTTSDPTTAERVNEDAWREYGRRQLDRGYQPPEVTEIDWGFWGTGPGTRVLGDVAGYRVLDLGSGAGVHAAHLARDHAAFVDAIDISPTQQQRARNRFASLPGTRFLTGDTVSHLRESEPYDLVYSVHGLSYIDPHRLLPALRDGIRPHGGRLVFCTLHTNLNGRGPSPTVTARQEEVRLAKTAPIPVQMWILAPEVWERLLAEHGFAVESIDLLHAPGADNPVVCQLIQARRLSHADAPRVVAQERSHRPPVAQAALGVGIIVTTPDGRVLMGQHRLGTYELPGGKVDAFDGAGESIETAAIRELAEETGLVAHPEDVRVLAVLLDARHNLNRLTAAVLIHRFQGTPTAKEPKVVAQWQWRRLDDLPSPLFVPSAQVLSFWRPDLPIDHPPAHRYPVRLSPSASAAH</sequence>
<dbReference type="SUPFAM" id="SSF55811">
    <property type="entry name" value="Nudix"/>
    <property type="match status" value="1"/>
</dbReference>
<dbReference type="Pfam" id="PF00293">
    <property type="entry name" value="NUDIX"/>
    <property type="match status" value="1"/>
</dbReference>
<evidence type="ECO:0000313" key="5">
    <source>
        <dbReference type="Proteomes" id="UP000238413"/>
    </source>
</evidence>
<dbReference type="PANTHER" id="PTHR43046">
    <property type="entry name" value="GDP-MANNOSE MANNOSYL HYDROLASE"/>
    <property type="match status" value="1"/>
</dbReference>
<comment type="cofactor">
    <cofactor evidence="1">
        <name>Mg(2+)</name>
        <dbReference type="ChEBI" id="CHEBI:18420"/>
    </cofactor>
</comment>
<dbReference type="CDD" id="cd04678">
    <property type="entry name" value="NUDIX_MTH2_Nudt15"/>
    <property type="match status" value="1"/>
</dbReference>
<dbReference type="InterPro" id="IPR015797">
    <property type="entry name" value="NUDIX_hydrolase-like_dom_sf"/>
</dbReference>
<name>A0ABN5HWT7_9ACTN</name>
<evidence type="ECO:0000313" key="4">
    <source>
        <dbReference type="EMBL" id="AVH55572.1"/>
    </source>
</evidence>
<reference evidence="4 5" key="1">
    <citation type="submission" date="2018-02" db="EMBL/GenBank/DDBJ databases">
        <title>Complete genome sequence of Streptomyces dengpaensis, the producer of angucyclines.</title>
        <authorList>
            <person name="Yumei L."/>
        </authorList>
    </citation>
    <scope>NUCLEOTIDE SEQUENCE [LARGE SCALE GENOMIC DNA]</scope>
    <source>
        <strain evidence="4 5">XZHG99</strain>
    </source>
</reference>
<dbReference type="Gene3D" id="3.90.79.10">
    <property type="entry name" value="Nucleoside Triphosphate Pyrophosphohydrolase"/>
    <property type="match status" value="1"/>
</dbReference>
<evidence type="ECO:0000256" key="1">
    <source>
        <dbReference type="ARBA" id="ARBA00001946"/>
    </source>
</evidence>
<dbReference type="InterPro" id="IPR000086">
    <property type="entry name" value="NUDIX_hydrolase_dom"/>
</dbReference>
<dbReference type="CDD" id="cd02440">
    <property type="entry name" value="AdoMet_MTases"/>
    <property type="match status" value="1"/>
</dbReference>
<dbReference type="RefSeq" id="WP_099498544.1">
    <property type="nucleotide sequence ID" value="NZ_CP026652.1"/>
</dbReference>
<dbReference type="InterPro" id="IPR029063">
    <property type="entry name" value="SAM-dependent_MTases_sf"/>
</dbReference>
<feature type="domain" description="Nudix hydrolase" evidence="3">
    <location>
        <begin position="255"/>
        <end position="385"/>
    </location>
</feature>
<dbReference type="PROSITE" id="PS51462">
    <property type="entry name" value="NUDIX"/>
    <property type="match status" value="1"/>
</dbReference>
<dbReference type="InterPro" id="IPR041698">
    <property type="entry name" value="Methyltransf_25"/>
</dbReference>
<proteinExistence type="predicted"/>
<evidence type="ECO:0000256" key="2">
    <source>
        <dbReference type="ARBA" id="ARBA00022801"/>
    </source>
</evidence>
<dbReference type="SUPFAM" id="SSF53335">
    <property type="entry name" value="S-adenosyl-L-methionine-dependent methyltransferases"/>
    <property type="match status" value="1"/>
</dbReference>
<protein>
    <submittedName>
        <fullName evidence="4">NUDIX domain-containing protein</fullName>
    </submittedName>
</protein>
<organism evidence="4 5">
    <name type="scientific">Streptomyces dengpaensis</name>
    <dbReference type="NCBI Taxonomy" id="2049881"/>
    <lineage>
        <taxon>Bacteria</taxon>
        <taxon>Bacillati</taxon>
        <taxon>Actinomycetota</taxon>
        <taxon>Actinomycetes</taxon>
        <taxon>Kitasatosporales</taxon>
        <taxon>Streptomycetaceae</taxon>
        <taxon>Streptomyces</taxon>
    </lineage>
</organism>
<dbReference type="EMBL" id="CP026652">
    <property type="protein sequence ID" value="AVH55572.1"/>
    <property type="molecule type" value="Genomic_DNA"/>
</dbReference>
<gene>
    <name evidence="4" type="ORF">C4B68_07025</name>
</gene>
<accession>A0ABN5HWT7</accession>
<dbReference type="Gene3D" id="3.40.50.150">
    <property type="entry name" value="Vaccinia Virus protein VP39"/>
    <property type="match status" value="1"/>
</dbReference>